<feature type="region of interest" description="Disordered" evidence="1">
    <location>
        <begin position="35"/>
        <end position="63"/>
    </location>
</feature>
<dbReference type="EMBL" id="AP022565">
    <property type="protein sequence ID" value="BBX28701.1"/>
    <property type="molecule type" value="Genomic_DNA"/>
</dbReference>
<reference evidence="2 3" key="1">
    <citation type="journal article" date="2019" name="Emerg. Microbes Infect.">
        <title>Comprehensive subspecies identification of 175 nontuberculous mycobacteria species based on 7547 genomic profiles.</title>
        <authorList>
            <person name="Matsumoto Y."/>
            <person name="Kinjo T."/>
            <person name="Motooka D."/>
            <person name="Nabeya D."/>
            <person name="Jung N."/>
            <person name="Uechi K."/>
            <person name="Horii T."/>
            <person name="Iida T."/>
            <person name="Fujita J."/>
            <person name="Nakamura S."/>
        </authorList>
    </citation>
    <scope>NUCLEOTIDE SEQUENCE [LARGE SCALE GENOMIC DNA]</scope>
    <source>
        <strain evidence="2 3">JCM 12272</strain>
    </source>
</reference>
<dbReference type="KEGG" id="malv:MALV_38260"/>
<keyword evidence="3" id="KW-1185">Reference proteome</keyword>
<dbReference type="Proteomes" id="UP000466906">
    <property type="component" value="Chromosome"/>
</dbReference>
<protein>
    <submittedName>
        <fullName evidence="2">Uncharacterized protein</fullName>
    </submittedName>
</protein>
<organism evidence="2 3">
    <name type="scientific">Mycolicibacterium alvei</name>
    <dbReference type="NCBI Taxonomy" id="67081"/>
    <lineage>
        <taxon>Bacteria</taxon>
        <taxon>Bacillati</taxon>
        <taxon>Actinomycetota</taxon>
        <taxon>Actinomycetes</taxon>
        <taxon>Mycobacteriales</taxon>
        <taxon>Mycobacteriaceae</taxon>
        <taxon>Mycolicibacterium</taxon>
    </lineage>
</organism>
<sequence length="63" mass="6363">MPAETDDLSVEVFPAAQFIDLLHQILLSFVGQSDGAGGDPADSLVAHAGEPGGKSPGVVGFRA</sequence>
<proteinExistence type="predicted"/>
<dbReference type="AlphaFoldDB" id="A0A6N4UZ77"/>
<name>A0A6N4UZ77_9MYCO</name>
<evidence type="ECO:0000313" key="2">
    <source>
        <dbReference type="EMBL" id="BBX28701.1"/>
    </source>
</evidence>
<evidence type="ECO:0000256" key="1">
    <source>
        <dbReference type="SAM" id="MobiDB-lite"/>
    </source>
</evidence>
<accession>A0A6N4UZ77</accession>
<gene>
    <name evidence="2" type="ORF">MALV_38260</name>
</gene>
<evidence type="ECO:0000313" key="3">
    <source>
        <dbReference type="Proteomes" id="UP000466906"/>
    </source>
</evidence>